<proteinExistence type="predicted"/>
<dbReference type="EMBL" id="MFFB01000018">
    <property type="protein sequence ID" value="OGE94451.1"/>
    <property type="molecule type" value="Genomic_DNA"/>
</dbReference>
<dbReference type="Proteomes" id="UP000177281">
    <property type="component" value="Unassembled WGS sequence"/>
</dbReference>
<gene>
    <name evidence="1" type="ORF">A3B10_01470</name>
</gene>
<protein>
    <submittedName>
        <fullName evidence="1">Uncharacterized protein</fullName>
    </submittedName>
</protein>
<organism evidence="1 2">
    <name type="scientific">Candidatus Doudnabacteria bacterium RIFCSPLOWO2_01_FULL_44_21</name>
    <dbReference type="NCBI Taxonomy" id="1817841"/>
    <lineage>
        <taxon>Bacteria</taxon>
        <taxon>Candidatus Doudnaibacteriota</taxon>
    </lineage>
</organism>
<evidence type="ECO:0000313" key="1">
    <source>
        <dbReference type="EMBL" id="OGE94451.1"/>
    </source>
</evidence>
<dbReference type="AlphaFoldDB" id="A0A1F5PWZ0"/>
<evidence type="ECO:0000313" key="2">
    <source>
        <dbReference type="Proteomes" id="UP000177281"/>
    </source>
</evidence>
<sequence>MSKSRTTFDNHLSFKFNYNRQIANRNNYIILSKVVRDKKRATSLLIDPYTGLFGKPIARIRRKEQESPIIRPVSWKLVHDRPRKDGPNGLRYCWKMRHIFSATRNSRRPTLIQRELSV</sequence>
<reference evidence="1 2" key="1">
    <citation type="journal article" date="2016" name="Nat. Commun.">
        <title>Thousands of microbial genomes shed light on interconnected biogeochemical processes in an aquifer system.</title>
        <authorList>
            <person name="Anantharaman K."/>
            <person name="Brown C.T."/>
            <person name="Hug L.A."/>
            <person name="Sharon I."/>
            <person name="Castelle C.J."/>
            <person name="Probst A.J."/>
            <person name="Thomas B.C."/>
            <person name="Singh A."/>
            <person name="Wilkins M.J."/>
            <person name="Karaoz U."/>
            <person name="Brodie E.L."/>
            <person name="Williams K.H."/>
            <person name="Hubbard S.S."/>
            <person name="Banfield J.F."/>
        </authorList>
    </citation>
    <scope>NUCLEOTIDE SEQUENCE [LARGE SCALE GENOMIC DNA]</scope>
</reference>
<name>A0A1F5PWZ0_9BACT</name>
<accession>A0A1F5PWZ0</accession>
<comment type="caution">
    <text evidence="1">The sequence shown here is derived from an EMBL/GenBank/DDBJ whole genome shotgun (WGS) entry which is preliminary data.</text>
</comment>